<evidence type="ECO:0000313" key="2">
    <source>
        <dbReference type="Proteomes" id="UP000481876"/>
    </source>
</evidence>
<dbReference type="Proteomes" id="UP000481876">
    <property type="component" value="Unassembled WGS sequence"/>
</dbReference>
<name>A0A6L3Z3C7_BRUAN</name>
<dbReference type="Gene3D" id="2.40.10.270">
    <property type="entry name" value="Bacteriophage SPP1 head-tail adaptor protein"/>
    <property type="match status" value="1"/>
</dbReference>
<dbReference type="Pfam" id="PF05521">
    <property type="entry name" value="Phage_HCP"/>
    <property type="match status" value="1"/>
</dbReference>
<protein>
    <submittedName>
        <fullName evidence="1">Head-tail adaptor protein</fullName>
    </submittedName>
</protein>
<dbReference type="InterPro" id="IPR008767">
    <property type="entry name" value="Phage_SPP1_head-tail_adaptor"/>
</dbReference>
<dbReference type="EMBL" id="WBWS01000016">
    <property type="protein sequence ID" value="KAB2766804.1"/>
    <property type="molecule type" value="Genomic_DNA"/>
</dbReference>
<comment type="caution">
    <text evidence="1">The sequence shown here is derived from an EMBL/GenBank/DDBJ whole genome shotgun (WGS) entry which is preliminary data.</text>
</comment>
<organism evidence="1 2">
    <name type="scientific">Brucella anthropi</name>
    <name type="common">Ochrobactrum anthropi</name>
    <dbReference type="NCBI Taxonomy" id="529"/>
    <lineage>
        <taxon>Bacteria</taxon>
        <taxon>Pseudomonadati</taxon>
        <taxon>Pseudomonadota</taxon>
        <taxon>Alphaproteobacteria</taxon>
        <taxon>Hyphomicrobiales</taxon>
        <taxon>Brucellaceae</taxon>
        <taxon>Brucella/Ochrobactrum group</taxon>
        <taxon>Brucella</taxon>
    </lineage>
</organism>
<dbReference type="AlphaFoldDB" id="A0A6L3Z3C7"/>
<sequence length="129" mass="14301">MADTKYRADAIGQLNARITFAKRIEIDDGFGGTRGEWVDQFTVPARLKPKFGGNAESLVASRLVSKQPYNLTIYSSAAARQVTASWRAYDARAGKTGENPNRVFGIKTIVNPDETNRFLEMLVMENEVA</sequence>
<proteinExistence type="predicted"/>
<dbReference type="RefSeq" id="WP_151663902.1">
    <property type="nucleotide sequence ID" value="NZ_WBWS01000016.1"/>
</dbReference>
<dbReference type="InterPro" id="IPR038666">
    <property type="entry name" value="SSP1_head-tail_sf"/>
</dbReference>
<reference evidence="1 2" key="1">
    <citation type="submission" date="2019-09" db="EMBL/GenBank/DDBJ databases">
        <title>Taxonomic organization of the family Brucellaceae based on a phylogenomic approach.</title>
        <authorList>
            <person name="Leclercq S."/>
            <person name="Cloeckaert A."/>
            <person name="Zygmunt M.S."/>
        </authorList>
    </citation>
    <scope>NUCLEOTIDE SEQUENCE [LARGE SCALE GENOMIC DNA]</scope>
    <source>
        <strain evidence="1 2">LMG 3313</strain>
    </source>
</reference>
<accession>A0A6L3Z3C7</accession>
<evidence type="ECO:0000313" key="1">
    <source>
        <dbReference type="EMBL" id="KAB2766804.1"/>
    </source>
</evidence>
<gene>
    <name evidence="1" type="ORF">F9L04_16160</name>
</gene>